<dbReference type="SUPFAM" id="SSF51338">
    <property type="entry name" value="Composite domain of metallo-dependent hydrolases"/>
    <property type="match status" value="1"/>
</dbReference>
<dbReference type="PANTHER" id="PTHR43135:SF3">
    <property type="entry name" value="ALPHA-D-RIBOSE 1-METHYLPHOSPHONATE 5-TRIPHOSPHATE DIPHOSPHATASE"/>
    <property type="match status" value="1"/>
</dbReference>
<accession>A0A372G7Q7</accession>
<feature type="domain" description="Amidohydrolase-related" evidence="2">
    <location>
        <begin position="109"/>
        <end position="394"/>
    </location>
</feature>
<dbReference type="InterPro" id="IPR032466">
    <property type="entry name" value="Metal_Hydrolase"/>
</dbReference>
<gene>
    <name evidence="3" type="ORF">D0T12_32805</name>
</gene>
<dbReference type="GO" id="GO:0016810">
    <property type="term" value="F:hydrolase activity, acting on carbon-nitrogen (but not peptide) bonds"/>
    <property type="evidence" value="ECO:0007669"/>
    <property type="project" value="InterPro"/>
</dbReference>
<reference evidence="3 4" key="1">
    <citation type="submission" date="2018-08" db="EMBL/GenBank/DDBJ databases">
        <title>Actinomadura spongicola sp. nov., isolated from marine sponge Leucetta chagosensis.</title>
        <authorList>
            <person name="Li L."/>
            <person name="Lin H.W."/>
        </authorList>
    </citation>
    <scope>NUCLEOTIDE SEQUENCE [LARGE SCALE GENOMIC DNA]</scope>
    <source>
        <strain evidence="3 4">LHW52907</strain>
    </source>
</reference>
<evidence type="ECO:0000259" key="2">
    <source>
        <dbReference type="Pfam" id="PF01979"/>
    </source>
</evidence>
<dbReference type="Gene3D" id="3.20.20.140">
    <property type="entry name" value="Metal-dependent hydrolases"/>
    <property type="match status" value="1"/>
</dbReference>
<dbReference type="AlphaFoldDB" id="A0A372G7Q7"/>
<protein>
    <recommendedName>
        <fullName evidence="2">Amidohydrolase-related domain-containing protein</fullName>
    </recommendedName>
</protein>
<dbReference type="Pfam" id="PF01979">
    <property type="entry name" value="Amidohydro_1"/>
    <property type="match status" value="1"/>
</dbReference>
<keyword evidence="4" id="KW-1185">Reference proteome</keyword>
<dbReference type="InterPro" id="IPR051781">
    <property type="entry name" value="Metallo-dep_Hydrolase"/>
</dbReference>
<dbReference type="InterPro" id="IPR006680">
    <property type="entry name" value="Amidohydro-rel"/>
</dbReference>
<dbReference type="SUPFAM" id="SSF51556">
    <property type="entry name" value="Metallo-dependent hydrolases"/>
    <property type="match status" value="1"/>
</dbReference>
<name>A0A372G7Q7_9ACTN</name>
<dbReference type="InterPro" id="IPR011059">
    <property type="entry name" value="Metal-dep_hydrolase_composite"/>
</dbReference>
<organism evidence="3 4">
    <name type="scientific">Actinomadura spongiicola</name>
    <dbReference type="NCBI Taxonomy" id="2303421"/>
    <lineage>
        <taxon>Bacteria</taxon>
        <taxon>Bacillati</taxon>
        <taxon>Actinomycetota</taxon>
        <taxon>Actinomycetes</taxon>
        <taxon>Streptosporangiales</taxon>
        <taxon>Thermomonosporaceae</taxon>
        <taxon>Actinomadura</taxon>
    </lineage>
</organism>
<evidence type="ECO:0000256" key="1">
    <source>
        <dbReference type="SAM" id="MobiDB-lite"/>
    </source>
</evidence>
<dbReference type="Gene3D" id="2.30.40.10">
    <property type="entry name" value="Urease, subunit C, domain 1"/>
    <property type="match status" value="1"/>
</dbReference>
<feature type="region of interest" description="Disordered" evidence="1">
    <location>
        <begin position="393"/>
        <end position="413"/>
    </location>
</feature>
<proteinExistence type="predicted"/>
<dbReference type="Proteomes" id="UP000262882">
    <property type="component" value="Unassembled WGS sequence"/>
</dbReference>
<evidence type="ECO:0000313" key="4">
    <source>
        <dbReference type="Proteomes" id="UP000262882"/>
    </source>
</evidence>
<evidence type="ECO:0000313" key="3">
    <source>
        <dbReference type="EMBL" id="RFS81406.1"/>
    </source>
</evidence>
<dbReference type="EMBL" id="QVNQ01000014">
    <property type="protein sequence ID" value="RFS81406.1"/>
    <property type="molecule type" value="Genomic_DNA"/>
</dbReference>
<sequence length="413" mass="44194">MPDRRTPDQPSPGVGRARRLLGSRLAMRLLSAGLVAGAVTTPASQAAVVPQGTPVVNAGNTFVIRDARIFDGQRWIERGSGHVVRGRIASVGRAVVPRGTPVYDGRGKTVMPGLADAHVHTDDEGRRDALRFGVTTQLDMFSDVDGLAQLPAAKRLRRSLKRTDLADLWSVGIGVTVPGGYPIALEIPRLTPGTNPGRFVADRIREGSDYIKIVVEDGSINRPLPTLTPQQVQAVVTTAHERRRLAVAHAEAIRSAKIAMDAGADGLVHVFRDTEVDTALVSEIRDRGTFVVATLAVFDCGLGANDLLADERVATYLSEAQIATLKSRNPGCQRNPDWHRIAMENVRRLHAAGVPILTGTDTPLAGTAHGVSVLAEVERFTSAGMTAQQALATANRSRAGFSSRVDSRRAPQH</sequence>
<dbReference type="PANTHER" id="PTHR43135">
    <property type="entry name" value="ALPHA-D-RIBOSE 1-METHYLPHOSPHONATE 5-TRIPHOSPHATE DIPHOSPHATASE"/>
    <property type="match status" value="1"/>
</dbReference>
<comment type="caution">
    <text evidence="3">The sequence shown here is derived from an EMBL/GenBank/DDBJ whole genome shotgun (WGS) entry which is preliminary data.</text>
</comment>